<dbReference type="AlphaFoldDB" id="A0AAN6IFP3"/>
<organism evidence="2 3">
    <name type="scientific">Exophiala viscosa</name>
    <dbReference type="NCBI Taxonomy" id="2486360"/>
    <lineage>
        <taxon>Eukaryota</taxon>
        <taxon>Fungi</taxon>
        <taxon>Dikarya</taxon>
        <taxon>Ascomycota</taxon>
        <taxon>Pezizomycotina</taxon>
        <taxon>Eurotiomycetes</taxon>
        <taxon>Chaetothyriomycetidae</taxon>
        <taxon>Chaetothyriales</taxon>
        <taxon>Herpotrichiellaceae</taxon>
        <taxon>Exophiala</taxon>
    </lineage>
</organism>
<dbReference type="EMBL" id="MU404352">
    <property type="protein sequence ID" value="KAI1615756.1"/>
    <property type="molecule type" value="Genomic_DNA"/>
</dbReference>
<feature type="chain" id="PRO_5043052075" description="Secreted protein" evidence="1">
    <location>
        <begin position="28"/>
        <end position="84"/>
    </location>
</feature>
<keyword evidence="3" id="KW-1185">Reference proteome</keyword>
<evidence type="ECO:0000313" key="2">
    <source>
        <dbReference type="EMBL" id="KAI1615756.1"/>
    </source>
</evidence>
<evidence type="ECO:0000313" key="3">
    <source>
        <dbReference type="Proteomes" id="UP001203852"/>
    </source>
</evidence>
<feature type="signal peptide" evidence="1">
    <location>
        <begin position="1"/>
        <end position="27"/>
    </location>
</feature>
<evidence type="ECO:0000256" key="1">
    <source>
        <dbReference type="SAM" id="SignalP"/>
    </source>
</evidence>
<accession>A0AAN6IFP3</accession>
<protein>
    <recommendedName>
        <fullName evidence="4">Secreted protein</fullName>
    </recommendedName>
</protein>
<comment type="caution">
    <text evidence="2">The sequence shown here is derived from an EMBL/GenBank/DDBJ whole genome shotgun (WGS) entry which is preliminary data.</text>
</comment>
<sequence>MITRYWWIFHISKGLFVLLVRLPSGSSVVDNMTSQYSTIHGVIVKLRHQLQNAGLFNGLKKNTCKHEASSTTLDVGRRTCVFSV</sequence>
<gene>
    <name evidence="2" type="ORF">EDD36DRAFT_433585</name>
</gene>
<dbReference type="Proteomes" id="UP001203852">
    <property type="component" value="Unassembled WGS sequence"/>
</dbReference>
<reference evidence="2" key="1">
    <citation type="journal article" date="2022" name="bioRxiv">
        <title>Deciphering the potential niche of two novel black yeast fungi from a biological soil crust based on their genomes, phenotypes, and melanin regulation.</title>
        <authorList>
            <consortium name="DOE Joint Genome Institute"/>
            <person name="Carr E.C."/>
            <person name="Barton Q."/>
            <person name="Grambo S."/>
            <person name="Sullivan M."/>
            <person name="Renfro C.M."/>
            <person name="Kuo A."/>
            <person name="Pangilinan J."/>
            <person name="Lipzen A."/>
            <person name="Keymanesh K."/>
            <person name="Savage E."/>
            <person name="Barry K."/>
            <person name="Grigoriev I.V."/>
            <person name="Riekhof W.R."/>
            <person name="Harris S.S."/>
        </authorList>
    </citation>
    <scope>NUCLEOTIDE SEQUENCE</scope>
    <source>
        <strain evidence="2">JF 03-4F</strain>
    </source>
</reference>
<keyword evidence="1" id="KW-0732">Signal</keyword>
<proteinExistence type="predicted"/>
<evidence type="ECO:0008006" key="4">
    <source>
        <dbReference type="Google" id="ProtNLM"/>
    </source>
</evidence>
<name>A0AAN6IFP3_9EURO</name>